<dbReference type="GO" id="GO:0003884">
    <property type="term" value="F:D-amino-acid oxidase activity"/>
    <property type="evidence" value="ECO:0007669"/>
    <property type="project" value="InterPro"/>
</dbReference>
<dbReference type="SUPFAM" id="SSF54373">
    <property type="entry name" value="FAD-linked reductases, C-terminal domain"/>
    <property type="match status" value="1"/>
</dbReference>
<reference evidence="8 9" key="1">
    <citation type="journal article" date="2012" name="G3 (Bethesda)">
        <title>Pichia sorbitophila, an interspecies yeast hybrid reveals early steps of genome resolution following polyploidization.</title>
        <authorList>
            <person name="Leh Louis V."/>
            <person name="Despons L."/>
            <person name="Friedrich A."/>
            <person name="Martin T."/>
            <person name="Durrens P."/>
            <person name="Casaregola S."/>
            <person name="Neuveglise C."/>
            <person name="Fairhead C."/>
            <person name="Marck C."/>
            <person name="Cruz J.A."/>
            <person name="Straub M.L."/>
            <person name="Kugler V."/>
            <person name="Sacerdot C."/>
            <person name="Uzunov Z."/>
            <person name="Thierry A."/>
            <person name="Weiss S."/>
            <person name="Bleykasten C."/>
            <person name="De Montigny J."/>
            <person name="Jacques N."/>
            <person name="Jung P."/>
            <person name="Lemaire M."/>
            <person name="Mallet S."/>
            <person name="Morel G."/>
            <person name="Richard G.F."/>
            <person name="Sarkar A."/>
            <person name="Savel G."/>
            <person name="Schacherer J."/>
            <person name="Seret M.L."/>
            <person name="Talla E."/>
            <person name="Samson G."/>
            <person name="Jubin C."/>
            <person name="Poulain J."/>
            <person name="Vacherie B."/>
            <person name="Barbe V."/>
            <person name="Pelletier E."/>
            <person name="Sherman D.J."/>
            <person name="Westhof E."/>
            <person name="Weissenbach J."/>
            <person name="Baret P.V."/>
            <person name="Wincker P."/>
            <person name="Gaillardin C."/>
            <person name="Dujon B."/>
            <person name="Souciet J.L."/>
        </authorList>
    </citation>
    <scope>NUCLEOTIDE SEQUENCE [LARGE SCALE GENOMIC DNA]</scope>
    <source>
        <strain evidence="9">ATCC MYA-4447 / BCRC 22081 / CBS 7064 / NBRC 10061 / NRRL Y-12695</strain>
    </source>
</reference>
<comment type="similarity">
    <text evidence="2">Belongs to the DAMOX/DASOX family.</text>
</comment>
<dbReference type="eggNOG" id="KOG3923">
    <property type="taxonomic scope" value="Eukaryota"/>
</dbReference>
<organism evidence="8 9">
    <name type="scientific">Pichia sorbitophila (strain ATCC MYA-4447 / BCRC 22081 / CBS 7064 / NBRC 10061 / NRRL Y-12695)</name>
    <name type="common">Hybrid yeast</name>
    <dbReference type="NCBI Taxonomy" id="559304"/>
    <lineage>
        <taxon>Eukaryota</taxon>
        <taxon>Fungi</taxon>
        <taxon>Dikarya</taxon>
        <taxon>Ascomycota</taxon>
        <taxon>Saccharomycotina</taxon>
        <taxon>Pichiomycetes</taxon>
        <taxon>Debaryomycetaceae</taxon>
        <taxon>Millerozyma</taxon>
    </lineage>
</organism>
<dbReference type="GO" id="GO:0019478">
    <property type="term" value="P:D-amino acid catabolic process"/>
    <property type="evidence" value="ECO:0007669"/>
    <property type="project" value="TreeGrafter"/>
</dbReference>
<dbReference type="Gene3D" id="3.30.9.10">
    <property type="entry name" value="D-Amino Acid Oxidase, subunit A, domain 2"/>
    <property type="match status" value="1"/>
</dbReference>
<dbReference type="PANTHER" id="PTHR11530">
    <property type="entry name" value="D-AMINO ACID OXIDASE"/>
    <property type="match status" value="1"/>
</dbReference>
<dbReference type="SUPFAM" id="SSF51971">
    <property type="entry name" value="Nucleotide-binding domain"/>
    <property type="match status" value="1"/>
</dbReference>
<gene>
    <name evidence="8" type="primary">Piso0_005297</name>
    <name evidence="8" type="ORF">GNLVRS01_PISO0N12047g</name>
</gene>
<keyword evidence="3" id="KW-0285">Flavoprotein</keyword>
<feature type="binding site" evidence="6">
    <location>
        <begin position="44"/>
        <end position="45"/>
    </location>
    <ligand>
        <name>FAD</name>
        <dbReference type="ChEBI" id="CHEBI:57692"/>
    </ligand>
</feature>
<dbReference type="STRING" id="559304.G8Y1T1"/>
<proteinExistence type="inferred from homology"/>
<dbReference type="Proteomes" id="UP000005222">
    <property type="component" value="Chromosome N"/>
</dbReference>
<dbReference type="AlphaFoldDB" id="G8Y1T1"/>
<feature type="binding site" evidence="6">
    <location>
        <position position="331"/>
    </location>
    <ligand>
        <name>D-dopa</name>
        <dbReference type="ChEBI" id="CHEBI:149689"/>
    </ligand>
</feature>
<evidence type="ECO:0000256" key="1">
    <source>
        <dbReference type="ARBA" id="ARBA00001974"/>
    </source>
</evidence>
<dbReference type="GO" id="GO:0071949">
    <property type="term" value="F:FAD binding"/>
    <property type="evidence" value="ECO:0007669"/>
    <property type="project" value="InterPro"/>
</dbReference>
<name>G8Y1T1_PICSO</name>
<sequence>MNVVIVGAGVVGLTTALQLKKSNPQCQVTVVASHLPGDLDIEYTSPFAGANWHSFATKDDVRLQEIDKVAYKEFIRLANEDDRAGIHEVFNYTYFNRKELEQTGGDSSQVFPWFSDFVKEFSVVDSGLPEGVALGVRFKGVVITVSIYLNYLLNAILAEGVKVKRVKKLQNLDEAKGLHHSGKEADIVVNAAGLNASKLQSTEDPDPVYPVKGQVIHVRNNSSKLVSMSLPDGPAEEMIYVMPRKEGGSIIGGCFQTSFASTEEDRALTQRILQRAKELLPELVDPSFERNPSHFDVIRVQVGLRPFRKQGPRIELDHSHKWLIHCYGAGGGGYQGSYGMAQKVVSLVQSKLHHAKL</sequence>
<dbReference type="OrthoDB" id="409956at2759"/>
<feature type="domain" description="FAD dependent oxidoreductase" evidence="7">
    <location>
        <begin position="3"/>
        <end position="345"/>
    </location>
</feature>
<dbReference type="GO" id="GO:0005737">
    <property type="term" value="C:cytoplasm"/>
    <property type="evidence" value="ECO:0007669"/>
    <property type="project" value="TreeGrafter"/>
</dbReference>
<evidence type="ECO:0000259" key="7">
    <source>
        <dbReference type="Pfam" id="PF01266"/>
    </source>
</evidence>
<dbReference type="OMA" id="PRVENEF"/>
<dbReference type="InParanoid" id="G8Y1T1"/>
<evidence type="ECO:0000313" key="8">
    <source>
        <dbReference type="EMBL" id="CCE86784.1"/>
    </source>
</evidence>
<dbReference type="Gene3D" id="3.40.50.720">
    <property type="entry name" value="NAD(P)-binding Rossmann-like Domain"/>
    <property type="match status" value="1"/>
</dbReference>
<evidence type="ECO:0000256" key="5">
    <source>
        <dbReference type="ARBA" id="ARBA00023002"/>
    </source>
</evidence>
<evidence type="ECO:0000256" key="4">
    <source>
        <dbReference type="ARBA" id="ARBA00022827"/>
    </source>
</evidence>
<keyword evidence="5" id="KW-0560">Oxidoreductase</keyword>
<dbReference type="InterPro" id="IPR006076">
    <property type="entry name" value="FAD-dep_OxRdtase"/>
</dbReference>
<protein>
    <submittedName>
        <fullName evidence="8">Piso0_005297 protein</fullName>
    </submittedName>
</protein>
<evidence type="ECO:0000256" key="2">
    <source>
        <dbReference type="ARBA" id="ARBA00006730"/>
    </source>
</evidence>
<dbReference type="HOGENOM" id="CLU_034311_1_0_1"/>
<evidence type="ECO:0000256" key="6">
    <source>
        <dbReference type="PIRSR" id="PIRSR000189-1"/>
    </source>
</evidence>
<evidence type="ECO:0000256" key="3">
    <source>
        <dbReference type="ARBA" id="ARBA00022630"/>
    </source>
</evidence>
<dbReference type="PANTHER" id="PTHR11530:SF16">
    <property type="entry name" value="D-AMINO ACID OXIDASE (AFU_ORTHOLOGUE AFUA_5G11290)"/>
    <property type="match status" value="1"/>
</dbReference>
<comment type="cofactor">
    <cofactor evidence="1 6">
        <name>FAD</name>
        <dbReference type="ChEBI" id="CHEBI:57692"/>
    </cofactor>
</comment>
<evidence type="ECO:0000313" key="9">
    <source>
        <dbReference type="Proteomes" id="UP000005222"/>
    </source>
</evidence>
<dbReference type="EMBL" id="FO082046">
    <property type="protein sequence ID" value="CCE86784.1"/>
    <property type="molecule type" value="Genomic_DNA"/>
</dbReference>
<dbReference type="Pfam" id="PF01266">
    <property type="entry name" value="DAO"/>
    <property type="match status" value="1"/>
</dbReference>
<keyword evidence="4 6" id="KW-0274">FAD</keyword>
<accession>G8Y1T1</accession>
<dbReference type="PIRSF" id="PIRSF000189">
    <property type="entry name" value="D-aa_oxidase"/>
    <property type="match status" value="1"/>
</dbReference>
<keyword evidence="9" id="KW-1185">Reference proteome</keyword>
<dbReference type="InterPro" id="IPR023209">
    <property type="entry name" value="DAO"/>
</dbReference>